<proteinExistence type="predicted"/>
<dbReference type="HOGENOM" id="CLU_2551395_0_0_0"/>
<dbReference type="Proteomes" id="UP000030700">
    <property type="component" value="Unassembled WGS sequence"/>
</dbReference>
<name>A0A0S6VR96_9BACT</name>
<dbReference type="EMBL" id="DF820455">
    <property type="protein sequence ID" value="GAK49803.1"/>
    <property type="molecule type" value="Genomic_DNA"/>
</dbReference>
<organism evidence="1">
    <name type="scientific">Candidatus Moduliflexus flocculans</name>
    <dbReference type="NCBI Taxonomy" id="1499966"/>
    <lineage>
        <taxon>Bacteria</taxon>
        <taxon>Candidatus Moduliflexota</taxon>
        <taxon>Candidatus Moduliflexia</taxon>
        <taxon>Candidatus Moduliflexales</taxon>
        <taxon>Candidatus Moduliflexaceae</taxon>
    </lineage>
</organism>
<dbReference type="STRING" id="1499966.U14_01027"/>
<evidence type="ECO:0000313" key="2">
    <source>
        <dbReference type="Proteomes" id="UP000030700"/>
    </source>
</evidence>
<evidence type="ECO:0000313" key="1">
    <source>
        <dbReference type="EMBL" id="GAK49803.1"/>
    </source>
</evidence>
<dbReference type="AlphaFoldDB" id="A0A0S6VR96"/>
<sequence length="82" mass="9167">METTLKHQVLTQITALPDSANFEEILHALRALRPKRTSARSQKLRKQKKPVSCLDLAKPVIGVFNGPEDLSTNNAYFEGFGE</sequence>
<protein>
    <submittedName>
        <fullName evidence="1">Uncharacterized protein</fullName>
    </submittedName>
</protein>
<gene>
    <name evidence="1" type="ORF">U14_01027</name>
</gene>
<reference evidence="1" key="1">
    <citation type="journal article" date="2015" name="PeerJ">
        <title>First genomic representation of candidate bacterial phylum KSB3 points to enhanced environmental sensing as a trigger of wastewater bulking.</title>
        <authorList>
            <person name="Sekiguchi Y."/>
            <person name="Ohashi A."/>
            <person name="Parks D.H."/>
            <person name="Yamauchi T."/>
            <person name="Tyson G.W."/>
            <person name="Hugenholtz P."/>
        </authorList>
    </citation>
    <scope>NUCLEOTIDE SEQUENCE [LARGE SCALE GENOMIC DNA]</scope>
</reference>
<keyword evidence="2" id="KW-1185">Reference proteome</keyword>
<accession>A0A0S6VR96</accession>